<sequence>MTSRFAAVRIAGKLPVLQELADQYVTDLVKRRLDDYGIPAYTTDSREFAH</sequence>
<name>A0ABU2GVA9_9ACTN</name>
<dbReference type="Proteomes" id="UP001265083">
    <property type="component" value="Unassembled WGS sequence"/>
</dbReference>
<proteinExistence type="predicted"/>
<comment type="caution">
    <text evidence="1">The sequence shown here is derived from an EMBL/GenBank/DDBJ whole genome shotgun (WGS) entry which is preliminary data.</text>
</comment>
<evidence type="ECO:0000313" key="1">
    <source>
        <dbReference type="EMBL" id="MDS1114955.1"/>
    </source>
</evidence>
<dbReference type="RefSeq" id="WP_310950994.1">
    <property type="nucleotide sequence ID" value="NZ_JAVLUS010000011.1"/>
</dbReference>
<keyword evidence="2" id="KW-1185">Reference proteome</keyword>
<organism evidence="1 2">
    <name type="scientific">Gordonia westfalica</name>
    <dbReference type="NCBI Taxonomy" id="158898"/>
    <lineage>
        <taxon>Bacteria</taxon>
        <taxon>Bacillati</taxon>
        <taxon>Actinomycetota</taxon>
        <taxon>Actinomycetes</taxon>
        <taxon>Mycobacteriales</taxon>
        <taxon>Gordoniaceae</taxon>
        <taxon>Gordonia</taxon>
    </lineage>
</organism>
<protein>
    <submittedName>
        <fullName evidence="1">Uncharacterized protein</fullName>
    </submittedName>
</protein>
<evidence type="ECO:0000313" key="2">
    <source>
        <dbReference type="Proteomes" id="UP001265083"/>
    </source>
</evidence>
<gene>
    <name evidence="1" type="ORF">RD149_14390</name>
</gene>
<accession>A0ABU2GVA9</accession>
<reference evidence="1 2" key="1">
    <citation type="submission" date="2023-08" db="EMBL/GenBank/DDBJ databases">
        <title>Bioegradation of LLDPE and BLDPE plastic by marine bacteria from coast plastic debris.</title>
        <authorList>
            <person name="Rong Z."/>
        </authorList>
    </citation>
    <scope>NUCLEOTIDE SEQUENCE [LARGE SCALE GENOMIC DNA]</scope>
    <source>
        <strain evidence="1 2">Z-2</strain>
    </source>
</reference>
<dbReference type="EMBL" id="JAVLUS010000011">
    <property type="protein sequence ID" value="MDS1114955.1"/>
    <property type="molecule type" value="Genomic_DNA"/>
</dbReference>